<evidence type="ECO:0000256" key="10">
    <source>
        <dbReference type="ARBA" id="ARBA00077809"/>
    </source>
</evidence>
<evidence type="ECO:0000313" key="13">
    <source>
        <dbReference type="EMBL" id="MYL64754.1"/>
    </source>
</evidence>
<dbReference type="UniPathway" id="UPA00344"/>
<comment type="pathway">
    <text evidence="1">Cofactor biosynthesis; molybdopterin biosynthesis.</text>
</comment>
<sequence length="77" mass="8785">MITVLFFAKQQEQLGLEKIERSESKLSVFELKQKLIEDYPELSLAHTMTAINEEYAEEDQIINDRDVVAFIPPVSGG</sequence>
<keyword evidence="3" id="KW-0501">Molybdenum cofactor biosynthesis</keyword>
<reference evidence="13 14" key="1">
    <citation type="submission" date="2019-11" db="EMBL/GenBank/DDBJ databases">
        <title>Genome sequences of 17 halophilic strains isolated from different environments.</title>
        <authorList>
            <person name="Furrow R.E."/>
        </authorList>
    </citation>
    <scope>NUCLEOTIDE SEQUENCE [LARGE SCALE GENOMIC DNA]</scope>
    <source>
        <strain evidence="13 14">22506_14_FS</strain>
    </source>
</reference>
<evidence type="ECO:0000256" key="5">
    <source>
        <dbReference type="ARBA" id="ARBA00024247"/>
    </source>
</evidence>
<evidence type="ECO:0000256" key="9">
    <source>
        <dbReference type="ARBA" id="ARBA00076711"/>
    </source>
</evidence>
<evidence type="ECO:0000256" key="1">
    <source>
        <dbReference type="ARBA" id="ARBA00005046"/>
    </source>
</evidence>
<dbReference type="RefSeq" id="WP_160920155.1">
    <property type="nucleotide sequence ID" value="NZ_WMEY01000004.1"/>
</dbReference>
<organism evidence="13 14">
    <name type="scientific">Guptibacillus hwajinpoensis</name>
    <dbReference type="NCBI Taxonomy" id="208199"/>
    <lineage>
        <taxon>Bacteria</taxon>
        <taxon>Bacillati</taxon>
        <taxon>Bacillota</taxon>
        <taxon>Bacilli</taxon>
        <taxon>Bacillales</taxon>
        <taxon>Guptibacillaceae</taxon>
        <taxon>Guptibacillus</taxon>
    </lineage>
</organism>
<evidence type="ECO:0000313" key="14">
    <source>
        <dbReference type="Proteomes" id="UP000447833"/>
    </source>
</evidence>
<evidence type="ECO:0000256" key="6">
    <source>
        <dbReference type="ARBA" id="ARBA00054425"/>
    </source>
</evidence>
<dbReference type="Gene3D" id="3.10.20.30">
    <property type="match status" value="1"/>
</dbReference>
<dbReference type="InterPro" id="IPR003749">
    <property type="entry name" value="ThiS/MoaD-like"/>
</dbReference>
<evidence type="ECO:0000256" key="8">
    <source>
        <dbReference type="ARBA" id="ARBA00075076"/>
    </source>
</evidence>
<dbReference type="GO" id="GO:0006777">
    <property type="term" value="P:Mo-molybdopterin cofactor biosynthetic process"/>
    <property type="evidence" value="ECO:0007669"/>
    <property type="project" value="UniProtKB-KW"/>
</dbReference>
<keyword evidence="2" id="KW-0547">Nucleotide-binding</keyword>
<dbReference type="InterPro" id="IPR016155">
    <property type="entry name" value="Mopterin_synth/thiamin_S_b"/>
</dbReference>
<dbReference type="SUPFAM" id="SSF54285">
    <property type="entry name" value="MoaD/ThiS"/>
    <property type="match status" value="1"/>
</dbReference>
<dbReference type="NCBIfam" id="TIGR01682">
    <property type="entry name" value="moaD"/>
    <property type="match status" value="1"/>
</dbReference>
<dbReference type="GO" id="GO:1990133">
    <property type="term" value="C:molybdopterin adenylyltransferase complex"/>
    <property type="evidence" value="ECO:0007669"/>
    <property type="project" value="TreeGrafter"/>
</dbReference>
<evidence type="ECO:0000256" key="2">
    <source>
        <dbReference type="ARBA" id="ARBA00022741"/>
    </source>
</evidence>
<dbReference type="GO" id="GO:0000166">
    <property type="term" value="F:nucleotide binding"/>
    <property type="evidence" value="ECO:0007669"/>
    <property type="project" value="UniProtKB-KW"/>
</dbReference>
<gene>
    <name evidence="13" type="primary">moaD</name>
    <name evidence="13" type="ORF">GLW07_15450</name>
</gene>
<protein>
    <recommendedName>
        <fullName evidence="5">Molybdopterin synthase sulfur carrier subunit</fullName>
    </recommendedName>
    <alternativeName>
        <fullName evidence="11">MPT synthase subunit 1</fullName>
    </alternativeName>
    <alternativeName>
        <fullName evidence="8">Molybdenum cofactor biosynthesis protein D</fullName>
    </alternativeName>
    <alternativeName>
        <fullName evidence="10">Molybdopterin-converting factor small subunit</fullName>
    </alternativeName>
    <alternativeName>
        <fullName evidence="9">Molybdopterin-converting factor subunit 1</fullName>
    </alternativeName>
    <alternativeName>
        <fullName evidence="12">Sulfur carrier protein MoaD</fullName>
    </alternativeName>
</protein>
<proteinExistence type="inferred from homology"/>
<evidence type="ECO:0000256" key="7">
    <source>
        <dbReference type="ARBA" id="ARBA00063099"/>
    </source>
</evidence>
<dbReference type="Pfam" id="PF02597">
    <property type="entry name" value="ThiS"/>
    <property type="match status" value="1"/>
</dbReference>
<comment type="caution">
    <text evidence="13">The sequence shown here is derived from an EMBL/GenBank/DDBJ whole genome shotgun (WGS) entry which is preliminary data.</text>
</comment>
<dbReference type="Proteomes" id="UP000447833">
    <property type="component" value="Unassembled WGS sequence"/>
</dbReference>
<dbReference type="InterPro" id="IPR044672">
    <property type="entry name" value="MOCS2A"/>
</dbReference>
<comment type="similarity">
    <text evidence="4">Belongs to the MoaD family.</text>
</comment>
<name>A0A845F1Z8_9BACL</name>
<comment type="function">
    <text evidence="6">Involved in sulfur transfer in the conversion of molybdopterin precursor Z to molybdopterin.</text>
</comment>
<dbReference type="AlphaFoldDB" id="A0A845F1Z8"/>
<dbReference type="FunFam" id="3.10.20.30:FF:000010">
    <property type="entry name" value="Molybdopterin synthase sulfur carrier subunit"/>
    <property type="match status" value="1"/>
</dbReference>
<dbReference type="InterPro" id="IPR012675">
    <property type="entry name" value="Beta-grasp_dom_sf"/>
</dbReference>
<dbReference type="PANTHER" id="PTHR33359:SF1">
    <property type="entry name" value="MOLYBDOPTERIN SYNTHASE SULFUR CARRIER SUBUNIT"/>
    <property type="match status" value="1"/>
</dbReference>
<dbReference type="CDD" id="cd00754">
    <property type="entry name" value="Ubl_MoaD"/>
    <property type="match status" value="1"/>
</dbReference>
<evidence type="ECO:0000256" key="3">
    <source>
        <dbReference type="ARBA" id="ARBA00023150"/>
    </source>
</evidence>
<evidence type="ECO:0000256" key="11">
    <source>
        <dbReference type="ARBA" id="ARBA00078020"/>
    </source>
</evidence>
<dbReference type="EMBL" id="WMEY01000004">
    <property type="protein sequence ID" value="MYL64754.1"/>
    <property type="molecule type" value="Genomic_DNA"/>
</dbReference>
<comment type="subunit">
    <text evidence="7">Heterotetramer of 2 MoaD subunits and 2 MoaE subunits. Forms a stable heterotetrameric complex of 2 MoaD and 2 MoeB during adenylation of MoaD by MoeB. During catalysis MoaD shuttles between the two heterotetrameric complexes.</text>
</comment>
<evidence type="ECO:0000256" key="4">
    <source>
        <dbReference type="ARBA" id="ARBA00024200"/>
    </source>
</evidence>
<evidence type="ECO:0000256" key="12">
    <source>
        <dbReference type="ARBA" id="ARBA00078992"/>
    </source>
</evidence>
<dbReference type="PANTHER" id="PTHR33359">
    <property type="entry name" value="MOLYBDOPTERIN SYNTHASE SULFUR CARRIER SUBUNIT"/>
    <property type="match status" value="1"/>
</dbReference>
<accession>A0A845F1Z8</accession>